<name>A0A4R2RL85_9BACL</name>
<evidence type="ECO:0008006" key="4">
    <source>
        <dbReference type="Google" id="ProtNLM"/>
    </source>
</evidence>
<dbReference type="Proteomes" id="UP000294746">
    <property type="component" value="Unassembled WGS sequence"/>
</dbReference>
<accession>A0A4R2RL85</accession>
<feature type="transmembrane region" description="Helical" evidence="1">
    <location>
        <begin position="137"/>
        <end position="154"/>
    </location>
</feature>
<comment type="caution">
    <text evidence="2">The sequence shown here is derived from an EMBL/GenBank/DDBJ whole genome shotgun (WGS) entry which is preliminary data.</text>
</comment>
<dbReference type="OrthoDB" id="2989824at2"/>
<gene>
    <name evidence="2" type="ORF">EDD57_1482</name>
</gene>
<feature type="transmembrane region" description="Helical" evidence="1">
    <location>
        <begin position="106"/>
        <end position="125"/>
    </location>
</feature>
<keyword evidence="1" id="KW-1133">Transmembrane helix</keyword>
<proteinExistence type="predicted"/>
<dbReference type="RefSeq" id="WP_131849754.1">
    <property type="nucleotide sequence ID" value="NZ_SLXV01000048.1"/>
</dbReference>
<protein>
    <recommendedName>
        <fullName evidence="4">DUF5668 domain-containing protein</fullName>
    </recommendedName>
</protein>
<feature type="transmembrane region" description="Helical" evidence="1">
    <location>
        <begin position="56"/>
        <end position="76"/>
    </location>
</feature>
<keyword evidence="1" id="KW-0812">Transmembrane</keyword>
<sequence>MQKKAIGFILVLAGGLSLVIETRTTTLNTLITWPFLLFLLGSILVFISFLQKQSQLTVIGGIIAAIGLSVWGFRYIPTWPRHWSILMLMIGVVVFLQYIQNKNNMTLIISLVLCLAGFFANPVVADISLFAPIAHTLNTYWPILIVGLGLMFIMKR</sequence>
<evidence type="ECO:0000313" key="3">
    <source>
        <dbReference type="Proteomes" id="UP000294746"/>
    </source>
</evidence>
<evidence type="ECO:0000256" key="1">
    <source>
        <dbReference type="SAM" id="Phobius"/>
    </source>
</evidence>
<keyword evidence="3" id="KW-1185">Reference proteome</keyword>
<dbReference type="EMBL" id="SLXV01000048">
    <property type="protein sequence ID" value="TCP63638.1"/>
    <property type="molecule type" value="Genomic_DNA"/>
</dbReference>
<dbReference type="AlphaFoldDB" id="A0A4R2RL85"/>
<feature type="transmembrane region" description="Helical" evidence="1">
    <location>
        <begin position="82"/>
        <end position="99"/>
    </location>
</feature>
<keyword evidence="1" id="KW-0472">Membrane</keyword>
<evidence type="ECO:0000313" key="2">
    <source>
        <dbReference type="EMBL" id="TCP63638.1"/>
    </source>
</evidence>
<reference evidence="2 3" key="1">
    <citation type="submission" date="2019-03" db="EMBL/GenBank/DDBJ databases">
        <title>Genomic Encyclopedia of Type Strains, Phase IV (KMG-IV): sequencing the most valuable type-strain genomes for metagenomic binning, comparative biology and taxonomic classification.</title>
        <authorList>
            <person name="Goeker M."/>
        </authorList>
    </citation>
    <scope>NUCLEOTIDE SEQUENCE [LARGE SCALE GENOMIC DNA]</scope>
    <source>
        <strain evidence="2 3">DSM 46831</strain>
    </source>
</reference>
<organism evidence="2 3">
    <name type="scientific">Baia soyae</name>
    <dbReference type="NCBI Taxonomy" id="1544746"/>
    <lineage>
        <taxon>Bacteria</taxon>
        <taxon>Bacillati</taxon>
        <taxon>Bacillota</taxon>
        <taxon>Bacilli</taxon>
        <taxon>Bacillales</taxon>
        <taxon>Thermoactinomycetaceae</taxon>
        <taxon>Baia</taxon>
    </lineage>
</organism>
<feature type="transmembrane region" description="Helical" evidence="1">
    <location>
        <begin position="31"/>
        <end position="49"/>
    </location>
</feature>